<evidence type="ECO:0000313" key="2">
    <source>
        <dbReference type="Proteomes" id="UP000008694"/>
    </source>
</evidence>
<evidence type="ECO:0000313" key="1">
    <source>
        <dbReference type="EMBL" id="EFH50482.1"/>
    </source>
</evidence>
<accession>D7M384</accession>
<dbReference type="EMBL" id="GL348718">
    <property type="protein sequence ID" value="EFH50482.1"/>
    <property type="molecule type" value="Genomic_DNA"/>
</dbReference>
<protein>
    <submittedName>
        <fullName evidence="1">Predicted protein</fullName>
    </submittedName>
</protein>
<dbReference type="Gramene" id="Al_scaffold_0006_2380">
    <property type="protein sequence ID" value="Al_scaffold_0006_2380"/>
    <property type="gene ID" value="Al_scaffold_0006_2380"/>
</dbReference>
<proteinExistence type="predicted"/>
<organism evidence="2">
    <name type="scientific">Arabidopsis lyrata subsp. lyrata</name>
    <name type="common">Lyre-leaved rock-cress</name>
    <dbReference type="NCBI Taxonomy" id="81972"/>
    <lineage>
        <taxon>Eukaryota</taxon>
        <taxon>Viridiplantae</taxon>
        <taxon>Streptophyta</taxon>
        <taxon>Embryophyta</taxon>
        <taxon>Tracheophyta</taxon>
        <taxon>Spermatophyta</taxon>
        <taxon>Magnoliopsida</taxon>
        <taxon>eudicotyledons</taxon>
        <taxon>Gunneridae</taxon>
        <taxon>Pentapetalae</taxon>
        <taxon>rosids</taxon>
        <taxon>malvids</taxon>
        <taxon>Brassicales</taxon>
        <taxon>Brassicaceae</taxon>
        <taxon>Camelineae</taxon>
        <taxon>Arabidopsis</taxon>
    </lineage>
</organism>
<reference evidence="2" key="1">
    <citation type="journal article" date="2011" name="Nat. Genet.">
        <title>The Arabidopsis lyrata genome sequence and the basis of rapid genome size change.</title>
        <authorList>
            <person name="Hu T.T."/>
            <person name="Pattyn P."/>
            <person name="Bakker E.G."/>
            <person name="Cao J."/>
            <person name="Cheng J.-F."/>
            <person name="Clark R.M."/>
            <person name="Fahlgren N."/>
            <person name="Fawcett J.A."/>
            <person name="Grimwood J."/>
            <person name="Gundlach H."/>
            <person name="Haberer G."/>
            <person name="Hollister J.D."/>
            <person name="Ossowski S."/>
            <person name="Ottilar R.P."/>
            <person name="Salamov A.A."/>
            <person name="Schneeberger K."/>
            <person name="Spannagl M."/>
            <person name="Wang X."/>
            <person name="Yang L."/>
            <person name="Nasrallah M.E."/>
            <person name="Bergelson J."/>
            <person name="Carrington J.C."/>
            <person name="Gaut B.S."/>
            <person name="Schmutz J."/>
            <person name="Mayer K.F.X."/>
            <person name="Van de Peer Y."/>
            <person name="Grigoriev I.V."/>
            <person name="Nordborg M."/>
            <person name="Weigel D."/>
            <person name="Guo Y.-L."/>
        </authorList>
    </citation>
    <scope>NUCLEOTIDE SEQUENCE [LARGE SCALE GENOMIC DNA]</scope>
    <source>
        <strain evidence="2">cv. MN47</strain>
    </source>
</reference>
<sequence length="63" mass="7370">MYMWKHRPTGSNKKIASLKSEKRRGVVILSLGILETNAQWADLTKDNPGRRTFKLPNTFYYKI</sequence>
<gene>
    <name evidence="1" type="ORF">ARALYDRAFT_662315</name>
</gene>
<dbReference type="AlphaFoldDB" id="D7M384"/>
<name>D7M384_ARALL</name>
<keyword evidence="2" id="KW-1185">Reference proteome</keyword>
<dbReference type="HOGENOM" id="CLU_2888809_0_0_1"/>
<dbReference type="Proteomes" id="UP000008694">
    <property type="component" value="Unassembled WGS sequence"/>
</dbReference>